<proteinExistence type="predicted"/>
<evidence type="ECO:0000313" key="2">
    <source>
        <dbReference type="Proteomes" id="UP000055024"/>
    </source>
</evidence>
<reference evidence="1 2" key="1">
    <citation type="submission" date="2015-01" db="EMBL/GenBank/DDBJ databases">
        <title>Evolution of Trichinella species and genotypes.</title>
        <authorList>
            <person name="Korhonen P.K."/>
            <person name="Edoardo P."/>
            <person name="Giuseppe L.R."/>
            <person name="Gasser R.B."/>
        </authorList>
    </citation>
    <scope>NUCLEOTIDE SEQUENCE [LARGE SCALE GENOMIC DNA]</scope>
    <source>
        <strain evidence="1">ISS1029</strain>
    </source>
</reference>
<dbReference type="Proteomes" id="UP000055024">
    <property type="component" value="Unassembled WGS sequence"/>
</dbReference>
<name>A0A0V1GU14_9BILA</name>
<protein>
    <submittedName>
        <fullName evidence="1">Uncharacterized protein</fullName>
    </submittedName>
</protein>
<evidence type="ECO:0000313" key="1">
    <source>
        <dbReference type="EMBL" id="KRZ01822.1"/>
    </source>
</evidence>
<organism evidence="1 2">
    <name type="scientific">Trichinella zimbabwensis</name>
    <dbReference type="NCBI Taxonomy" id="268475"/>
    <lineage>
        <taxon>Eukaryota</taxon>
        <taxon>Metazoa</taxon>
        <taxon>Ecdysozoa</taxon>
        <taxon>Nematoda</taxon>
        <taxon>Enoplea</taxon>
        <taxon>Dorylaimia</taxon>
        <taxon>Trichinellida</taxon>
        <taxon>Trichinellidae</taxon>
        <taxon>Trichinella</taxon>
    </lineage>
</organism>
<sequence length="61" mass="6977">MSFITVKRGGAAVLHSFLCFEVLSTISEQLKFPLTDTLWHHFLEVLKSPYQPAVEVQIIIF</sequence>
<accession>A0A0V1GU14</accession>
<dbReference type="EMBL" id="JYDP01000258">
    <property type="protein sequence ID" value="KRZ01822.1"/>
    <property type="molecule type" value="Genomic_DNA"/>
</dbReference>
<gene>
    <name evidence="1" type="ORF">T11_12437</name>
</gene>
<comment type="caution">
    <text evidence="1">The sequence shown here is derived from an EMBL/GenBank/DDBJ whole genome shotgun (WGS) entry which is preliminary data.</text>
</comment>
<dbReference type="AlphaFoldDB" id="A0A0V1GU14"/>
<keyword evidence="2" id="KW-1185">Reference proteome</keyword>